<dbReference type="EMBL" id="JARVCO010000010">
    <property type="protein sequence ID" value="MDZ8118654.1"/>
    <property type="molecule type" value="Genomic_DNA"/>
</dbReference>
<keyword evidence="1" id="KW-0802">TPR repeat</keyword>
<gene>
    <name evidence="3" type="ORF">P9H32_08430</name>
</gene>
<evidence type="ECO:0000313" key="4">
    <source>
        <dbReference type="Proteomes" id="UP001290861"/>
    </source>
</evidence>
<keyword evidence="4" id="KW-1185">Reference proteome</keyword>
<reference evidence="3 4" key="1">
    <citation type="journal article" date="2024" name="Appl. Environ. Microbiol.">
        <title>Pontiella agarivorans sp. nov., a novel marine anaerobic bacterium capable of degrading macroalgal polysaccharides and fixing nitrogen.</title>
        <authorList>
            <person name="Liu N."/>
            <person name="Kivenson V."/>
            <person name="Peng X."/>
            <person name="Cui Z."/>
            <person name="Lankiewicz T.S."/>
            <person name="Gosselin K.M."/>
            <person name="English C.J."/>
            <person name="Blair E.M."/>
            <person name="O'Malley M.A."/>
            <person name="Valentine D.L."/>
        </authorList>
    </citation>
    <scope>NUCLEOTIDE SEQUENCE [LARGE SCALE GENOMIC DNA]</scope>
    <source>
        <strain evidence="3 4">NLcol2</strain>
    </source>
</reference>
<feature type="repeat" description="TPR" evidence="1">
    <location>
        <begin position="152"/>
        <end position="185"/>
    </location>
</feature>
<accession>A0ABU5MWQ5</accession>
<evidence type="ECO:0000256" key="1">
    <source>
        <dbReference type="PROSITE-ProRule" id="PRU00339"/>
    </source>
</evidence>
<organism evidence="3 4">
    <name type="scientific">Pontiella agarivorans</name>
    <dbReference type="NCBI Taxonomy" id="3038953"/>
    <lineage>
        <taxon>Bacteria</taxon>
        <taxon>Pseudomonadati</taxon>
        <taxon>Kiritimatiellota</taxon>
        <taxon>Kiritimatiellia</taxon>
        <taxon>Kiritimatiellales</taxon>
        <taxon>Pontiellaceae</taxon>
        <taxon>Pontiella</taxon>
    </lineage>
</organism>
<comment type="caution">
    <text evidence="3">The sequence shown here is derived from an EMBL/GenBank/DDBJ whole genome shotgun (WGS) entry which is preliminary data.</text>
</comment>
<protein>
    <submittedName>
        <fullName evidence="3">Tetratricopeptide repeat protein</fullName>
    </submittedName>
</protein>
<feature type="coiled-coil region" evidence="2">
    <location>
        <begin position="19"/>
        <end position="46"/>
    </location>
</feature>
<dbReference type="InterPro" id="IPR011990">
    <property type="entry name" value="TPR-like_helical_dom_sf"/>
</dbReference>
<evidence type="ECO:0000256" key="2">
    <source>
        <dbReference type="SAM" id="Coils"/>
    </source>
</evidence>
<dbReference type="Gene3D" id="1.25.40.10">
    <property type="entry name" value="Tetratricopeptide repeat domain"/>
    <property type="match status" value="1"/>
</dbReference>
<sequence>MKKNLFLFFFLTLSVVADENILLQRIIALENRVAELEEKLAPVLEEERVKNIVAQQKALARERMLLDAEYLKRIDLNLIEKAYQTGSKDWTTEEASRAFKLLIEKYPQANRTGCAVLGMAQAKRGKEQIELLEKAITEHGTCYFLNGVNVGAYARLYLGMRYKKEEKNEKAAKLFEEIKSRYPDAVDHKGQLLTSYIQGLE</sequence>
<dbReference type="InterPro" id="IPR019734">
    <property type="entry name" value="TPR_rpt"/>
</dbReference>
<name>A0ABU5MWQ5_9BACT</name>
<evidence type="ECO:0000313" key="3">
    <source>
        <dbReference type="EMBL" id="MDZ8118654.1"/>
    </source>
</evidence>
<keyword evidence="2" id="KW-0175">Coiled coil</keyword>
<dbReference type="Proteomes" id="UP001290861">
    <property type="component" value="Unassembled WGS sequence"/>
</dbReference>
<dbReference type="PROSITE" id="PS50005">
    <property type="entry name" value="TPR"/>
    <property type="match status" value="1"/>
</dbReference>
<proteinExistence type="predicted"/>
<dbReference type="RefSeq" id="WP_322608452.1">
    <property type="nucleotide sequence ID" value="NZ_JARVCO010000010.1"/>
</dbReference>